<proteinExistence type="predicted"/>
<evidence type="ECO:0000313" key="3">
    <source>
        <dbReference type="Proteomes" id="UP000053831"/>
    </source>
</evidence>
<gene>
    <name evidence="2" type="ORF">ESCO_001953</name>
</gene>
<comment type="caution">
    <text evidence="2">The sequence shown here is derived from an EMBL/GenBank/DDBJ whole genome shotgun (WGS) entry which is preliminary data.</text>
</comment>
<protein>
    <submittedName>
        <fullName evidence="2">Uncharacterized protein</fullName>
    </submittedName>
</protein>
<dbReference type="AlphaFoldDB" id="A0A0M8N924"/>
<accession>A0A0M8N924</accession>
<feature type="compositionally biased region" description="Basic and acidic residues" evidence="1">
    <location>
        <begin position="66"/>
        <end position="80"/>
    </location>
</feature>
<name>A0A0M8N924_ESCWE</name>
<dbReference type="Proteomes" id="UP000053831">
    <property type="component" value="Unassembled WGS sequence"/>
</dbReference>
<sequence length="254" mass="28749">MAPDSADLGKASVAIKLEEDPDTEEAAEIKAKAAARKPYLISNGDSDDGEDDGSWDPEAELDPEAAETRRISKGKWRESSEEITGFRENPQSSQHDNRAVFEDNPLTSPTESSFTEYLCAYLEELHKCRSCTFFDTMGLEKEGRLAGYYKSIMNRLNTENFWIQRARQQLEGVMKESIKTKRDCFRGRGRARSRSPGPRARNRGQPASALRQVRFEDEEEAGARTHLRDEDIWDSELPEMLVAYDGDDDTEALV</sequence>
<keyword evidence="3" id="KW-1185">Reference proteome</keyword>
<feature type="region of interest" description="Disordered" evidence="1">
    <location>
        <begin position="1"/>
        <end position="110"/>
    </location>
</feature>
<dbReference type="EMBL" id="LGSR01000006">
    <property type="protein sequence ID" value="KOS22520.1"/>
    <property type="molecule type" value="Genomic_DNA"/>
</dbReference>
<reference evidence="2 3" key="1">
    <citation type="submission" date="2015-07" db="EMBL/GenBank/DDBJ databases">
        <title>The genome of the fungus Escovopsis weberi, a specialized disease agent of ant agriculture.</title>
        <authorList>
            <person name="de Man T.J."/>
            <person name="Stajich J.E."/>
            <person name="Kubicek C.P."/>
            <person name="Chenthamara K."/>
            <person name="Atanasova L."/>
            <person name="Druzhinina I.S."/>
            <person name="Birnbaum S."/>
            <person name="Barribeau S.M."/>
            <person name="Teiling C."/>
            <person name="Suen G."/>
            <person name="Currie C."/>
            <person name="Gerardo N.M."/>
        </authorList>
    </citation>
    <scope>NUCLEOTIDE SEQUENCE [LARGE SCALE GENOMIC DNA]</scope>
</reference>
<evidence type="ECO:0000313" key="2">
    <source>
        <dbReference type="EMBL" id="KOS22520.1"/>
    </source>
</evidence>
<organism evidence="2 3">
    <name type="scientific">Escovopsis weberi</name>
    <dbReference type="NCBI Taxonomy" id="150374"/>
    <lineage>
        <taxon>Eukaryota</taxon>
        <taxon>Fungi</taxon>
        <taxon>Dikarya</taxon>
        <taxon>Ascomycota</taxon>
        <taxon>Pezizomycotina</taxon>
        <taxon>Sordariomycetes</taxon>
        <taxon>Hypocreomycetidae</taxon>
        <taxon>Hypocreales</taxon>
        <taxon>Hypocreaceae</taxon>
        <taxon>Escovopsis</taxon>
    </lineage>
</organism>
<feature type="region of interest" description="Disordered" evidence="1">
    <location>
        <begin position="185"/>
        <end position="229"/>
    </location>
</feature>
<evidence type="ECO:0000256" key="1">
    <source>
        <dbReference type="SAM" id="MobiDB-lite"/>
    </source>
</evidence>
<feature type="compositionally biased region" description="Acidic residues" evidence="1">
    <location>
        <begin position="45"/>
        <end position="65"/>
    </location>
</feature>